<feature type="region of interest" description="Disordered" evidence="1">
    <location>
        <begin position="1"/>
        <end position="38"/>
    </location>
</feature>
<dbReference type="RefSeq" id="XP_033592985.1">
    <property type="nucleotide sequence ID" value="XM_033735152.1"/>
</dbReference>
<evidence type="ECO:0000313" key="3">
    <source>
        <dbReference type="Proteomes" id="UP000799767"/>
    </source>
</evidence>
<organism evidence="2 3">
    <name type="scientific">Neohortaea acidophila</name>
    <dbReference type="NCBI Taxonomy" id="245834"/>
    <lineage>
        <taxon>Eukaryota</taxon>
        <taxon>Fungi</taxon>
        <taxon>Dikarya</taxon>
        <taxon>Ascomycota</taxon>
        <taxon>Pezizomycotina</taxon>
        <taxon>Dothideomycetes</taxon>
        <taxon>Dothideomycetidae</taxon>
        <taxon>Mycosphaerellales</taxon>
        <taxon>Teratosphaeriaceae</taxon>
        <taxon>Neohortaea</taxon>
    </lineage>
</organism>
<gene>
    <name evidence="2" type="ORF">BDY17DRAFT_307899</name>
</gene>
<dbReference type="GeneID" id="54476154"/>
<feature type="compositionally biased region" description="Polar residues" evidence="1">
    <location>
        <begin position="1"/>
        <end position="23"/>
    </location>
</feature>
<protein>
    <submittedName>
        <fullName evidence="2">Uncharacterized protein</fullName>
    </submittedName>
</protein>
<dbReference type="AlphaFoldDB" id="A0A6A6Q392"/>
<name>A0A6A6Q392_9PEZI</name>
<dbReference type="OrthoDB" id="3850897at2759"/>
<accession>A0A6A6Q392</accession>
<evidence type="ECO:0000313" key="2">
    <source>
        <dbReference type="EMBL" id="KAF2486416.1"/>
    </source>
</evidence>
<proteinExistence type="predicted"/>
<keyword evidence="3" id="KW-1185">Reference proteome</keyword>
<evidence type="ECO:0000256" key="1">
    <source>
        <dbReference type="SAM" id="MobiDB-lite"/>
    </source>
</evidence>
<dbReference type="Proteomes" id="UP000799767">
    <property type="component" value="Unassembled WGS sequence"/>
</dbReference>
<dbReference type="EMBL" id="MU001632">
    <property type="protein sequence ID" value="KAF2486416.1"/>
    <property type="molecule type" value="Genomic_DNA"/>
</dbReference>
<sequence length="159" mass="17417">MPASSLWGTTVASRPSPSPTATLSPKKAKKTTERTSLSDDELRRRILANALVLFPSSGAQRDAYEIVYGTRPRCVSPDGDDNPWQYAMLLRCSPSGEYTPLMRGQAWSTTVPWSMALQGLLDTTAAAIHKKLGVRDMPAPGMVEELPRYSDAMRCTVTQ</sequence>
<reference evidence="2" key="1">
    <citation type="journal article" date="2020" name="Stud. Mycol.">
        <title>101 Dothideomycetes genomes: a test case for predicting lifestyles and emergence of pathogens.</title>
        <authorList>
            <person name="Haridas S."/>
            <person name="Albert R."/>
            <person name="Binder M."/>
            <person name="Bloem J."/>
            <person name="Labutti K."/>
            <person name="Salamov A."/>
            <person name="Andreopoulos B."/>
            <person name="Baker S."/>
            <person name="Barry K."/>
            <person name="Bills G."/>
            <person name="Bluhm B."/>
            <person name="Cannon C."/>
            <person name="Castanera R."/>
            <person name="Culley D."/>
            <person name="Daum C."/>
            <person name="Ezra D."/>
            <person name="Gonzalez J."/>
            <person name="Henrissat B."/>
            <person name="Kuo A."/>
            <person name="Liang C."/>
            <person name="Lipzen A."/>
            <person name="Lutzoni F."/>
            <person name="Magnuson J."/>
            <person name="Mondo S."/>
            <person name="Nolan M."/>
            <person name="Ohm R."/>
            <person name="Pangilinan J."/>
            <person name="Park H.-J."/>
            <person name="Ramirez L."/>
            <person name="Alfaro M."/>
            <person name="Sun H."/>
            <person name="Tritt A."/>
            <person name="Yoshinaga Y."/>
            <person name="Zwiers L.-H."/>
            <person name="Turgeon B."/>
            <person name="Goodwin S."/>
            <person name="Spatafora J."/>
            <person name="Crous P."/>
            <person name="Grigoriev I."/>
        </authorList>
    </citation>
    <scope>NUCLEOTIDE SEQUENCE</scope>
    <source>
        <strain evidence="2">CBS 113389</strain>
    </source>
</reference>